<dbReference type="Proteomes" id="UP000000311">
    <property type="component" value="Unassembled WGS sequence"/>
</dbReference>
<gene>
    <name evidence="3" type="ORF">EAG_13520</name>
</gene>
<protein>
    <submittedName>
        <fullName evidence="3">Uncharacterized protein</fullName>
    </submittedName>
</protein>
<reference evidence="3 4" key="1">
    <citation type="journal article" date="2010" name="Science">
        <title>Genomic comparison of the ants Camponotus floridanus and Harpegnathos saltator.</title>
        <authorList>
            <person name="Bonasio R."/>
            <person name="Zhang G."/>
            <person name="Ye C."/>
            <person name="Mutti N.S."/>
            <person name="Fang X."/>
            <person name="Qin N."/>
            <person name="Donahue G."/>
            <person name="Yang P."/>
            <person name="Li Q."/>
            <person name="Li C."/>
            <person name="Zhang P."/>
            <person name="Huang Z."/>
            <person name="Berger S.L."/>
            <person name="Reinberg D."/>
            <person name="Wang J."/>
            <person name="Liebig J."/>
        </authorList>
    </citation>
    <scope>NUCLEOTIDE SEQUENCE [LARGE SCALE GENOMIC DNA]</scope>
    <source>
        <strain evidence="4">C129</strain>
    </source>
</reference>
<feature type="compositionally biased region" description="Basic residues" evidence="2">
    <location>
        <begin position="1"/>
        <end position="12"/>
    </location>
</feature>
<keyword evidence="4" id="KW-1185">Reference proteome</keyword>
<evidence type="ECO:0000313" key="4">
    <source>
        <dbReference type="Proteomes" id="UP000000311"/>
    </source>
</evidence>
<keyword evidence="1" id="KW-0175">Coiled coil</keyword>
<dbReference type="OrthoDB" id="7554769at2759"/>
<dbReference type="AlphaFoldDB" id="E2AY98"/>
<feature type="coiled-coil region" evidence="1">
    <location>
        <begin position="159"/>
        <end position="207"/>
    </location>
</feature>
<evidence type="ECO:0000313" key="3">
    <source>
        <dbReference type="EMBL" id="EFN61590.1"/>
    </source>
</evidence>
<evidence type="ECO:0000256" key="2">
    <source>
        <dbReference type="SAM" id="MobiDB-lite"/>
    </source>
</evidence>
<dbReference type="InParanoid" id="E2AY98"/>
<feature type="region of interest" description="Disordered" evidence="2">
    <location>
        <begin position="1"/>
        <end position="71"/>
    </location>
</feature>
<accession>E2AY98</accession>
<sequence length="212" mass="24415">MRPPKLKPRSRRRLLDDEQTDDTLPGSSKKIPTADGSGTVQSSASETEEERSKNKCGRPKKQRRAVDPEEAERKILAATGVAPEYLNEDLLLAMTASDISAQALEYLEHIEMIRVKSGKLQGGLSGEMKRRKTCLEDMIRALQTKAESKNDPEFLKHKLNDLMSKIKKYKKEEEKRNREMSELREVINDLKKENKEMRDELRRMRMEVSRAS</sequence>
<organism evidence="4">
    <name type="scientific">Camponotus floridanus</name>
    <name type="common">Florida carpenter ant</name>
    <dbReference type="NCBI Taxonomy" id="104421"/>
    <lineage>
        <taxon>Eukaryota</taxon>
        <taxon>Metazoa</taxon>
        <taxon>Ecdysozoa</taxon>
        <taxon>Arthropoda</taxon>
        <taxon>Hexapoda</taxon>
        <taxon>Insecta</taxon>
        <taxon>Pterygota</taxon>
        <taxon>Neoptera</taxon>
        <taxon>Endopterygota</taxon>
        <taxon>Hymenoptera</taxon>
        <taxon>Apocrita</taxon>
        <taxon>Aculeata</taxon>
        <taxon>Formicoidea</taxon>
        <taxon>Formicidae</taxon>
        <taxon>Formicinae</taxon>
        <taxon>Camponotus</taxon>
    </lineage>
</organism>
<feature type="compositionally biased region" description="Polar residues" evidence="2">
    <location>
        <begin position="36"/>
        <end position="45"/>
    </location>
</feature>
<dbReference type="EMBL" id="GL443802">
    <property type="protein sequence ID" value="EFN61590.1"/>
    <property type="molecule type" value="Genomic_DNA"/>
</dbReference>
<name>E2AY98_CAMFO</name>
<feature type="compositionally biased region" description="Basic residues" evidence="2">
    <location>
        <begin position="54"/>
        <end position="63"/>
    </location>
</feature>
<evidence type="ECO:0000256" key="1">
    <source>
        <dbReference type="SAM" id="Coils"/>
    </source>
</evidence>
<proteinExistence type="predicted"/>